<evidence type="ECO:0000313" key="2">
    <source>
        <dbReference type="EMBL" id="ATB46320.1"/>
    </source>
</evidence>
<dbReference type="InterPro" id="IPR014756">
    <property type="entry name" value="Ig_E-set"/>
</dbReference>
<dbReference type="CDD" id="cd00102">
    <property type="entry name" value="IPT"/>
    <property type="match status" value="1"/>
</dbReference>
<dbReference type="RefSeq" id="WP_095957877.1">
    <property type="nucleotide sequence ID" value="NZ_CP022203.1"/>
</dbReference>
<dbReference type="Gene3D" id="2.60.40.10">
    <property type="entry name" value="Immunoglobulins"/>
    <property type="match status" value="1"/>
</dbReference>
<dbReference type="Pfam" id="PF01833">
    <property type="entry name" value="TIG"/>
    <property type="match status" value="1"/>
</dbReference>
<gene>
    <name evidence="2" type="ORF">MYMAC_001912</name>
</gene>
<evidence type="ECO:0000313" key="3">
    <source>
        <dbReference type="Proteomes" id="UP000217343"/>
    </source>
</evidence>
<organism evidence="2 3">
    <name type="scientific">Corallococcus macrosporus DSM 14697</name>
    <dbReference type="NCBI Taxonomy" id="1189310"/>
    <lineage>
        <taxon>Bacteria</taxon>
        <taxon>Pseudomonadati</taxon>
        <taxon>Myxococcota</taxon>
        <taxon>Myxococcia</taxon>
        <taxon>Myxococcales</taxon>
        <taxon>Cystobacterineae</taxon>
        <taxon>Myxococcaceae</taxon>
        <taxon>Corallococcus</taxon>
    </lineage>
</organism>
<name>A0A250JRR1_9BACT</name>
<dbReference type="SUPFAM" id="SSF81296">
    <property type="entry name" value="E set domains"/>
    <property type="match status" value="1"/>
</dbReference>
<accession>A0A250JRR1</accession>
<dbReference type="Proteomes" id="UP000217343">
    <property type="component" value="Chromosome"/>
</dbReference>
<dbReference type="InterPro" id="IPR002909">
    <property type="entry name" value="IPT_dom"/>
</dbReference>
<protein>
    <submittedName>
        <fullName evidence="2">Transcription factor</fullName>
    </submittedName>
</protein>
<keyword evidence="3" id="KW-1185">Reference proteome</keyword>
<evidence type="ECO:0000259" key="1">
    <source>
        <dbReference type="Pfam" id="PF01833"/>
    </source>
</evidence>
<dbReference type="KEGG" id="mmas:MYMAC_001912"/>
<reference evidence="2 3" key="1">
    <citation type="submission" date="2017-06" db="EMBL/GenBank/DDBJ databases">
        <title>Sequencing and comparative analysis of myxobacterial genomes.</title>
        <authorList>
            <person name="Rupp O."/>
            <person name="Goesmann A."/>
            <person name="Sogaard-Andersen L."/>
        </authorList>
    </citation>
    <scope>NUCLEOTIDE SEQUENCE [LARGE SCALE GENOMIC DNA]</scope>
    <source>
        <strain evidence="2 3">DSM 14697</strain>
    </source>
</reference>
<feature type="domain" description="IPT/TIG" evidence="1">
    <location>
        <begin position="4"/>
        <end position="74"/>
    </location>
</feature>
<dbReference type="EMBL" id="CP022203">
    <property type="protein sequence ID" value="ATB46320.1"/>
    <property type="molecule type" value="Genomic_DNA"/>
</dbReference>
<sequence>MAVPSLTSVTPSSGPTSGGDILRLVGVGFAAHVAVRLGGLRAEVLSIREDAGTHFADVRTPVHEVGTVDVEVLNLSADGCPIPGEAAVLPGAYRYLRPRVAKEADLTRLVRTLLRELKRQVVANVSASVSVDYDDTVADGLNVIAMASLPSVVLSGPTLRESRRYSTNVLHEDVVQGPSGTELVRRRPAYTVDLAFTLTVASERTAELFNLMAAVATFLNRNRWLAMPRDAEDASLGTVRWEMDADGEVRTQLGSRDDVRAFTWGLVVRGFDVDEGLPLDIGKAVAGTHLETDSLSGGTS</sequence>
<dbReference type="InterPro" id="IPR013783">
    <property type="entry name" value="Ig-like_fold"/>
</dbReference>
<dbReference type="OrthoDB" id="5384656at2"/>
<dbReference type="AlphaFoldDB" id="A0A250JRR1"/>
<proteinExistence type="predicted"/>